<evidence type="ECO:0000313" key="4">
    <source>
        <dbReference type="EMBL" id="MEU8138947.1"/>
    </source>
</evidence>
<feature type="compositionally biased region" description="Pro residues" evidence="2">
    <location>
        <begin position="178"/>
        <end position="188"/>
    </location>
</feature>
<feature type="compositionally biased region" description="Low complexity" evidence="2">
    <location>
        <begin position="20"/>
        <end position="73"/>
    </location>
</feature>
<dbReference type="Proteomes" id="UP001551482">
    <property type="component" value="Unassembled WGS sequence"/>
</dbReference>
<dbReference type="SUPFAM" id="SSF52540">
    <property type="entry name" value="P-loop containing nucleoside triphosphate hydrolases"/>
    <property type="match status" value="1"/>
</dbReference>
<feature type="domain" description="ATP-dependent RecD2 DNA helicase-like helix-hairpin-helix" evidence="3">
    <location>
        <begin position="328"/>
        <end position="412"/>
    </location>
</feature>
<proteinExistence type="predicted"/>
<sequence length="933" mass="92797">MGRLGDGVNGMDDEEKNHQAKAGKAAGVSGKAAAAEGTAAAEKAAAVEKAAAAGKAAAAEKAAGAADEAAAGGNAAGATGGGSAAEGGQAPVNPALAAARAALAALDKANAESESNRDELAAAWQALSTLGEEHGGGPVGEDAPRAPGGRGRTTRVSDTEWALPVVDAPPTQYDVYPDPAPGPGPDAGPRPGTQPVAPAPEPERAASRPGGSGRTAAARPRLTGDPDADWAAPVLDAPPAPPVDEAATYASDEADGADGADGTARAAYAAGDQAPRAAEARESGGGEALFDVRRPAPDAPGSTARGFAASARFDDAREPDESVLAAVRDVLAAGGAPARLADQAVVSLGPDAAVLLTEDPWNLLALPGISPQQADLFAQAGAGGPADSDEPRRTRALVLWTLAGAARDSGHTAVEVEAVVSALEGLGVRDAPGAVRAAYDAGRIMAFAERPPSAESAESADEDFDGADGGDFDEEYDEGFDDVGPGGFEDPFEGPSDRLLVALERHALAEESIADAVLRLISTAGVADDGTGFVGGSGGGADLGEALRDAAVALYVTGAGEDPPAAALEVAARAAKSARVVVASPTVDGRMRLAAAVPGVSGEVPGPVTVHGLLVGTEGPGRTPEGLLDLDLLVVAESHLLDVQTAASLLEAVPDGGRVVLCGDPDELEPSAPGRVFADVVASGVLPVVASRAQAPGVLGSLAAAVRGGTLPPVESPDREVVLVGARAAAEAVHRCVQLVADSIPRALGIPAEDVLVVTPADGGSAGTTALNAALKSRLNPGPGQYAGFDIGDRVVRVPAPRTTGLVEGRVVAAGPEGLAVAYRDDPDAPVTVPRARIGELRHGWAVTVRQALGVRRPGVVAMLPGDAGPLVTRALVYTAFTRARRHLSVVYPVGGTLPQAVARPGGSVRTTRLAAALREAAAEAGFEVRDGA</sequence>
<evidence type="ECO:0000313" key="5">
    <source>
        <dbReference type="Proteomes" id="UP001551482"/>
    </source>
</evidence>
<dbReference type="RefSeq" id="WP_358362736.1">
    <property type="nucleotide sequence ID" value="NZ_JBEZFP010000147.1"/>
</dbReference>
<dbReference type="InterPro" id="IPR027417">
    <property type="entry name" value="P-loop_NTPase"/>
</dbReference>
<keyword evidence="5" id="KW-1185">Reference proteome</keyword>
<name>A0ABV3DT64_9ACTN</name>
<keyword evidence="1" id="KW-0175">Coiled coil</keyword>
<protein>
    <submittedName>
        <fullName evidence="4">Helix-hairpin-helix domain-containing protein</fullName>
    </submittedName>
</protein>
<comment type="caution">
    <text evidence="4">The sequence shown here is derived from an EMBL/GenBank/DDBJ whole genome shotgun (WGS) entry which is preliminary data.</text>
</comment>
<feature type="compositionally biased region" description="Low complexity" evidence="2">
    <location>
        <begin position="260"/>
        <end position="277"/>
    </location>
</feature>
<reference evidence="4 5" key="1">
    <citation type="submission" date="2024-06" db="EMBL/GenBank/DDBJ databases">
        <title>The Natural Products Discovery Center: Release of the First 8490 Sequenced Strains for Exploring Actinobacteria Biosynthetic Diversity.</title>
        <authorList>
            <person name="Kalkreuter E."/>
            <person name="Kautsar S.A."/>
            <person name="Yang D."/>
            <person name="Bader C.D."/>
            <person name="Teijaro C.N."/>
            <person name="Fluegel L."/>
            <person name="Davis C.M."/>
            <person name="Simpson J.R."/>
            <person name="Lauterbach L."/>
            <person name="Steele A.D."/>
            <person name="Gui C."/>
            <person name="Meng S."/>
            <person name="Li G."/>
            <person name="Viehrig K."/>
            <person name="Ye F."/>
            <person name="Su P."/>
            <person name="Kiefer A.F."/>
            <person name="Nichols A."/>
            <person name="Cepeda A.J."/>
            <person name="Yan W."/>
            <person name="Fan B."/>
            <person name="Jiang Y."/>
            <person name="Adhikari A."/>
            <person name="Zheng C.-J."/>
            <person name="Schuster L."/>
            <person name="Cowan T.M."/>
            <person name="Smanski M.J."/>
            <person name="Chevrette M.G."/>
            <person name="De Carvalho L.P.S."/>
            <person name="Shen B."/>
        </authorList>
    </citation>
    <scope>NUCLEOTIDE SEQUENCE [LARGE SCALE GENOMIC DNA]</scope>
    <source>
        <strain evidence="4 5">NPDC048946</strain>
    </source>
</reference>
<dbReference type="Gene3D" id="2.30.30.940">
    <property type="match status" value="1"/>
</dbReference>
<dbReference type="EMBL" id="JBEZFP010000147">
    <property type="protein sequence ID" value="MEU8138947.1"/>
    <property type="molecule type" value="Genomic_DNA"/>
</dbReference>
<dbReference type="Pfam" id="PF13245">
    <property type="entry name" value="AAA_19"/>
    <property type="match status" value="1"/>
</dbReference>
<feature type="region of interest" description="Disordered" evidence="2">
    <location>
        <begin position="450"/>
        <end position="491"/>
    </location>
</feature>
<feature type="region of interest" description="Disordered" evidence="2">
    <location>
        <begin position="1"/>
        <end position="87"/>
    </location>
</feature>
<feature type="compositionally biased region" description="Basic and acidic residues" evidence="2">
    <location>
        <begin position="278"/>
        <end position="296"/>
    </location>
</feature>
<organism evidence="4 5">
    <name type="scientific">Streptodolium elevatio</name>
    <dbReference type="NCBI Taxonomy" id="3157996"/>
    <lineage>
        <taxon>Bacteria</taxon>
        <taxon>Bacillati</taxon>
        <taxon>Actinomycetota</taxon>
        <taxon>Actinomycetes</taxon>
        <taxon>Kitasatosporales</taxon>
        <taxon>Streptomycetaceae</taxon>
        <taxon>Streptodolium</taxon>
    </lineage>
</organism>
<gene>
    <name evidence="4" type="ORF">AB0C36_36300</name>
</gene>
<evidence type="ECO:0000256" key="2">
    <source>
        <dbReference type="SAM" id="MobiDB-lite"/>
    </source>
</evidence>
<feature type="compositionally biased region" description="Acidic residues" evidence="2">
    <location>
        <begin position="458"/>
        <end position="481"/>
    </location>
</feature>
<dbReference type="Pfam" id="PF14490">
    <property type="entry name" value="HHH_RecD2"/>
    <property type="match status" value="1"/>
</dbReference>
<accession>A0ABV3DT64</accession>
<dbReference type="Gene3D" id="3.40.50.300">
    <property type="entry name" value="P-loop containing nucleotide triphosphate hydrolases"/>
    <property type="match status" value="2"/>
</dbReference>
<feature type="region of interest" description="Disordered" evidence="2">
    <location>
        <begin position="129"/>
        <end position="315"/>
    </location>
</feature>
<evidence type="ECO:0000259" key="3">
    <source>
        <dbReference type="Pfam" id="PF14490"/>
    </source>
</evidence>
<dbReference type="InterPro" id="IPR029493">
    <property type="entry name" value="RecD2-like_HHH"/>
</dbReference>
<feature type="coiled-coil region" evidence="1">
    <location>
        <begin position="96"/>
        <end position="123"/>
    </location>
</feature>
<feature type="compositionally biased region" description="Gly residues" evidence="2">
    <location>
        <begin position="74"/>
        <end position="85"/>
    </location>
</feature>
<dbReference type="CDD" id="cd18809">
    <property type="entry name" value="SF1_C_RecD"/>
    <property type="match status" value="1"/>
</dbReference>
<evidence type="ECO:0000256" key="1">
    <source>
        <dbReference type="SAM" id="Coils"/>
    </source>
</evidence>